<evidence type="ECO:0000256" key="6">
    <source>
        <dbReference type="ARBA" id="ARBA00023274"/>
    </source>
</evidence>
<evidence type="ECO:0000313" key="12">
    <source>
        <dbReference type="EMBL" id="AOM68027.1"/>
    </source>
</evidence>
<sequence length="209" mass="24093">MGQKTHPLGFRIGITQTHKSSWFSKMKLYPNFLKEDYIIRSYIESELNNASICLIRIDRKIDQVEISIHTARPGIILGKMGTGIDNLRKDIKYKLNNSQQIRINIIEITEPDKEATLIAEFLAQQLEKRIAFRRAVRQTIQRSQKANIKGIKIQVSGRLNGAEIARSEWVREGRVPLQTLRADIDYAYKTAHTIYGILGVKIWLFKGEK</sequence>
<dbReference type="InterPro" id="IPR001351">
    <property type="entry name" value="Ribosomal_uS3_C"/>
</dbReference>
<accession>A0A1C9CI43</accession>
<organism evidence="12">
    <name type="scientific">Plocamium cartilagineum</name>
    <name type="common">Red comb weed</name>
    <name type="synonym">Gelidium cartilagineum</name>
    <dbReference type="NCBI Taxonomy" id="31452"/>
    <lineage>
        <taxon>Eukaryota</taxon>
        <taxon>Rhodophyta</taxon>
        <taxon>Florideophyceae</taxon>
        <taxon>Rhodymeniophycidae</taxon>
        <taxon>Plocamiales</taxon>
        <taxon>Plocamiaceae</taxon>
        <taxon>Plocamium</taxon>
    </lineage>
</organism>
<dbReference type="RefSeq" id="YP_009298089.1">
    <property type="nucleotide sequence ID" value="NC_031179.1"/>
</dbReference>
<dbReference type="Pfam" id="PF07650">
    <property type="entry name" value="KH_2"/>
    <property type="match status" value="1"/>
</dbReference>
<evidence type="ECO:0000256" key="1">
    <source>
        <dbReference type="ARBA" id="ARBA00010761"/>
    </source>
</evidence>
<dbReference type="FunFam" id="3.30.300.20:FF:000001">
    <property type="entry name" value="30S ribosomal protein S3"/>
    <property type="match status" value="1"/>
</dbReference>
<dbReference type="GeneID" id="29074484"/>
<evidence type="ECO:0000256" key="9">
    <source>
        <dbReference type="PROSITE-ProRule" id="PRU00118"/>
    </source>
</evidence>
<comment type="subunit">
    <text evidence="2">Part of the 30S ribosomal subunit.</text>
</comment>
<dbReference type="GO" id="GO:0019843">
    <property type="term" value="F:rRNA binding"/>
    <property type="evidence" value="ECO:0007669"/>
    <property type="project" value="UniProtKB-KW"/>
</dbReference>
<dbReference type="SUPFAM" id="SSF54814">
    <property type="entry name" value="Prokaryotic type KH domain (KH-domain type II)"/>
    <property type="match status" value="1"/>
</dbReference>
<dbReference type="EMBL" id="KX284727">
    <property type="protein sequence ID" value="AOM68027.1"/>
    <property type="molecule type" value="Genomic_DNA"/>
</dbReference>
<keyword evidence="4 9" id="KW-0694">RNA-binding</keyword>
<keyword evidence="3" id="KW-0699">rRNA-binding</keyword>
<dbReference type="PANTHER" id="PTHR11760">
    <property type="entry name" value="30S/40S RIBOSOMAL PROTEIN S3"/>
    <property type="match status" value="1"/>
</dbReference>
<dbReference type="Gene3D" id="3.30.1140.32">
    <property type="entry name" value="Ribosomal protein S3, C-terminal domain"/>
    <property type="match status" value="1"/>
</dbReference>
<dbReference type="SUPFAM" id="SSF54821">
    <property type="entry name" value="Ribosomal protein S3 C-terminal domain"/>
    <property type="match status" value="1"/>
</dbReference>
<dbReference type="GO" id="GO:0006412">
    <property type="term" value="P:translation"/>
    <property type="evidence" value="ECO:0007669"/>
    <property type="project" value="InterPro"/>
</dbReference>
<name>A0A1C9CI43_PLOCA</name>
<dbReference type="InterPro" id="IPR057258">
    <property type="entry name" value="Ribosomal_uS3"/>
</dbReference>
<evidence type="ECO:0000256" key="4">
    <source>
        <dbReference type="ARBA" id="ARBA00022884"/>
    </source>
</evidence>
<dbReference type="Gene3D" id="3.30.300.20">
    <property type="match status" value="1"/>
</dbReference>
<evidence type="ECO:0000259" key="11">
    <source>
        <dbReference type="PROSITE" id="PS50823"/>
    </source>
</evidence>
<evidence type="ECO:0000256" key="3">
    <source>
        <dbReference type="ARBA" id="ARBA00022730"/>
    </source>
</evidence>
<proteinExistence type="inferred from homology"/>
<feature type="domain" description="KH type-2" evidence="11">
    <location>
        <begin position="39"/>
        <end position="109"/>
    </location>
</feature>
<dbReference type="InterPro" id="IPR009019">
    <property type="entry name" value="KH_sf_prok-type"/>
</dbReference>
<dbReference type="GO" id="GO:0003735">
    <property type="term" value="F:structural constituent of ribosome"/>
    <property type="evidence" value="ECO:0007669"/>
    <property type="project" value="InterPro"/>
</dbReference>
<evidence type="ECO:0000256" key="7">
    <source>
        <dbReference type="ARBA" id="ARBA00035154"/>
    </source>
</evidence>
<dbReference type="PANTHER" id="PTHR11760:SF19">
    <property type="entry name" value="SMALL RIBOSOMAL SUBUNIT PROTEIN US3C"/>
    <property type="match status" value="1"/>
</dbReference>
<dbReference type="InterPro" id="IPR005704">
    <property type="entry name" value="Ribosomal_uS3_bac-typ"/>
</dbReference>
<gene>
    <name evidence="12" type="primary">rps3</name>
    <name evidence="12" type="ORF">Plocam_191</name>
</gene>
<comment type="similarity">
    <text evidence="1 10">Belongs to the universal ribosomal protein uS3 family.</text>
</comment>
<evidence type="ECO:0000256" key="10">
    <source>
        <dbReference type="RuleBase" id="RU003624"/>
    </source>
</evidence>
<protein>
    <recommendedName>
        <fullName evidence="7">Small ribosomal subunit protein uS3c</fullName>
    </recommendedName>
    <alternativeName>
        <fullName evidence="8">30S ribosomal protein S3, chloroplastic</fullName>
    </alternativeName>
</protein>
<dbReference type="InterPro" id="IPR036419">
    <property type="entry name" value="Ribosomal_S3_C_sf"/>
</dbReference>
<evidence type="ECO:0000256" key="8">
    <source>
        <dbReference type="ARBA" id="ARBA00035473"/>
    </source>
</evidence>
<dbReference type="InterPro" id="IPR015946">
    <property type="entry name" value="KH_dom-like_a/b"/>
</dbReference>
<dbReference type="GO" id="GO:0022627">
    <property type="term" value="C:cytosolic small ribosomal subunit"/>
    <property type="evidence" value="ECO:0007669"/>
    <property type="project" value="TreeGrafter"/>
</dbReference>
<dbReference type="InterPro" id="IPR004044">
    <property type="entry name" value="KH_dom_type_2"/>
</dbReference>
<keyword evidence="12" id="KW-0934">Plastid</keyword>
<evidence type="ECO:0000256" key="5">
    <source>
        <dbReference type="ARBA" id="ARBA00022980"/>
    </source>
</evidence>
<reference evidence="12" key="1">
    <citation type="journal article" date="2016" name="BMC Biol.">
        <title>Parallel evolution of highly conserved plastid genome architecture in red seaweeds and seed plants.</title>
        <authorList>
            <person name="Lee J."/>
            <person name="Cho C.H."/>
            <person name="Park S.I."/>
            <person name="Choi J.W."/>
            <person name="Song H.S."/>
            <person name="West J.A."/>
            <person name="Bhattacharya D."/>
            <person name="Yoon H.S."/>
        </authorList>
    </citation>
    <scope>NUCLEOTIDE SEQUENCE</scope>
</reference>
<geneLocation type="plastid" evidence="12"/>
<dbReference type="InterPro" id="IPR004087">
    <property type="entry name" value="KH_dom"/>
</dbReference>
<dbReference type="PROSITE" id="PS00548">
    <property type="entry name" value="RIBOSOMAL_S3"/>
    <property type="match status" value="1"/>
</dbReference>
<dbReference type="CDD" id="cd02412">
    <property type="entry name" value="KH-II_30S_S3"/>
    <property type="match status" value="1"/>
</dbReference>
<dbReference type="HAMAP" id="MF_01309_B">
    <property type="entry name" value="Ribosomal_uS3_B"/>
    <property type="match status" value="1"/>
</dbReference>
<evidence type="ECO:0000256" key="2">
    <source>
        <dbReference type="ARBA" id="ARBA00011458"/>
    </source>
</evidence>
<dbReference type="NCBIfam" id="TIGR01009">
    <property type="entry name" value="rpsC_bact"/>
    <property type="match status" value="1"/>
</dbReference>
<dbReference type="Pfam" id="PF00189">
    <property type="entry name" value="Ribosomal_S3_C"/>
    <property type="match status" value="1"/>
</dbReference>
<keyword evidence="6 10" id="KW-0687">Ribonucleoprotein</keyword>
<keyword evidence="5 10" id="KW-0689">Ribosomal protein</keyword>
<dbReference type="InterPro" id="IPR018280">
    <property type="entry name" value="Ribosomal_uS3_CS"/>
</dbReference>
<dbReference type="PROSITE" id="PS50823">
    <property type="entry name" value="KH_TYPE_2"/>
    <property type="match status" value="1"/>
</dbReference>
<dbReference type="SMART" id="SM00322">
    <property type="entry name" value="KH"/>
    <property type="match status" value="1"/>
</dbReference>
<dbReference type="AlphaFoldDB" id="A0A1C9CI43"/>